<evidence type="ECO:0000313" key="12">
    <source>
        <dbReference type="Proteomes" id="UP000593567"/>
    </source>
</evidence>
<gene>
    <name evidence="11" type="ORF">EB796_009775</name>
</gene>
<protein>
    <recommendedName>
        <fullName evidence="10">Protein Wnt</fullName>
    </recommendedName>
</protein>
<keyword evidence="6 10" id="KW-0879">Wnt signaling pathway</keyword>
<dbReference type="InterPro" id="IPR009143">
    <property type="entry name" value="Wnt6"/>
</dbReference>
<dbReference type="GO" id="GO:0005125">
    <property type="term" value="F:cytokine activity"/>
    <property type="evidence" value="ECO:0007669"/>
    <property type="project" value="TreeGrafter"/>
</dbReference>
<comment type="caution">
    <text evidence="11">The sequence shown here is derived from an EMBL/GenBank/DDBJ whole genome shotgun (WGS) entry which is preliminary data.</text>
</comment>
<keyword evidence="12" id="KW-1185">Reference proteome</keyword>
<dbReference type="AlphaFoldDB" id="A0A7J7K111"/>
<dbReference type="OrthoDB" id="5945655at2759"/>
<evidence type="ECO:0000313" key="11">
    <source>
        <dbReference type="EMBL" id="KAF6031873.1"/>
    </source>
</evidence>
<proteinExistence type="inferred from homology"/>
<dbReference type="GO" id="GO:0060070">
    <property type="term" value="P:canonical Wnt signaling pathway"/>
    <property type="evidence" value="ECO:0007669"/>
    <property type="project" value="TreeGrafter"/>
</dbReference>
<keyword evidence="5" id="KW-0272">Extracellular matrix</keyword>
<sequence>MVSVAKACDLGQMLSCGCSPLTSNGQVCNRSISYAKTVTSLFYGLQTDSKKSAGSHSDVISAHNLNLGIKSIRVLMKRECKCVGLSTSCTVKACWRKSMPMNAVADYLKSRYDRAVRVVDCRSKHNTWRSCQNVDKEFYRLHSASNKTAGAKKIRVLLHINTSLQPFKCSHVTSNAFPVFFPKSKATNFAKDERHSSGRTVMKSEHSVRLIFLILMALNLFSGMMSANNYNLNTNTICQKSRKANMSRKNVCRKQPVLREQVDAGKTLAIEVCQENFIDRRWNCTTSHSSHRKIMKTDTREAAYLNAITSAGILYSVTRACSMGILWQCHCDGTKRDVASNEMWSWGGCSDDIVYGYNKSKQFTKNKHISSDIKELVRNHNNEAGRMTITKNMRRNCKCHGLSGSCTVKTCWRNMPPFDMVGKALKDRYDGAPKVTGDNDGKTLIPEGKTVKPPSNLDLVYTDESPDFCVPNKKYGTSGTMGRLCNATSFDPDGCDIMCCNRGYERQSFQVRQKCRCKFVWCCEVVCDTCINNVTIHLCK</sequence>
<keyword evidence="8" id="KW-0325">Glycoprotein</keyword>
<dbReference type="GO" id="GO:0005615">
    <property type="term" value="C:extracellular space"/>
    <property type="evidence" value="ECO:0007669"/>
    <property type="project" value="TreeGrafter"/>
</dbReference>
<dbReference type="SMART" id="SM00097">
    <property type="entry name" value="WNT1"/>
    <property type="match status" value="1"/>
</dbReference>
<name>A0A7J7K111_BUGNE</name>
<evidence type="ECO:0000256" key="8">
    <source>
        <dbReference type="ARBA" id="ARBA00023180"/>
    </source>
</evidence>
<dbReference type="InterPro" id="IPR005817">
    <property type="entry name" value="Wnt"/>
</dbReference>
<comment type="subcellular location">
    <subcellularLocation>
        <location evidence="1 10">Secreted</location>
        <location evidence="1 10">Extracellular space</location>
        <location evidence="1 10">Extracellular matrix</location>
    </subcellularLocation>
</comment>
<dbReference type="GO" id="GO:0005109">
    <property type="term" value="F:frizzled binding"/>
    <property type="evidence" value="ECO:0007669"/>
    <property type="project" value="TreeGrafter"/>
</dbReference>
<evidence type="ECO:0000256" key="5">
    <source>
        <dbReference type="ARBA" id="ARBA00022530"/>
    </source>
</evidence>
<comment type="function">
    <text evidence="10">Ligand for members of the frizzled family of seven transmembrane receptors.</text>
</comment>
<dbReference type="PRINTS" id="PR01349">
    <property type="entry name" value="WNTPROTEIN"/>
</dbReference>
<dbReference type="Proteomes" id="UP000593567">
    <property type="component" value="Unassembled WGS sequence"/>
</dbReference>
<evidence type="ECO:0000256" key="10">
    <source>
        <dbReference type="RuleBase" id="RU003500"/>
    </source>
</evidence>
<reference evidence="11" key="1">
    <citation type="submission" date="2020-06" db="EMBL/GenBank/DDBJ databases">
        <title>Draft genome of Bugula neritina, a colonial animal packing powerful symbionts and potential medicines.</title>
        <authorList>
            <person name="Rayko M."/>
        </authorList>
    </citation>
    <scope>NUCLEOTIDE SEQUENCE [LARGE SCALE GENOMIC DNA]</scope>
    <source>
        <strain evidence="11">Kwan_BN1</strain>
    </source>
</reference>
<keyword evidence="7" id="KW-1015">Disulfide bond</keyword>
<evidence type="ECO:0000256" key="6">
    <source>
        <dbReference type="ARBA" id="ARBA00022687"/>
    </source>
</evidence>
<dbReference type="GO" id="GO:0045165">
    <property type="term" value="P:cell fate commitment"/>
    <property type="evidence" value="ECO:0007669"/>
    <property type="project" value="TreeGrafter"/>
</dbReference>
<comment type="similarity">
    <text evidence="2 10">Belongs to the Wnt family.</text>
</comment>
<keyword evidence="4" id="KW-0964">Secreted</keyword>
<dbReference type="Pfam" id="PF00110">
    <property type="entry name" value="wnt"/>
    <property type="match status" value="2"/>
</dbReference>
<evidence type="ECO:0000256" key="3">
    <source>
        <dbReference type="ARBA" id="ARBA00022473"/>
    </source>
</evidence>
<dbReference type="FunFam" id="3.30.2460.20:FF:000001">
    <property type="entry name" value="Wnt homolog"/>
    <property type="match status" value="1"/>
</dbReference>
<dbReference type="PROSITE" id="PS00246">
    <property type="entry name" value="WNT1"/>
    <property type="match status" value="1"/>
</dbReference>
<evidence type="ECO:0000256" key="9">
    <source>
        <dbReference type="ARBA" id="ARBA00023288"/>
    </source>
</evidence>
<dbReference type="GO" id="GO:0030182">
    <property type="term" value="P:neuron differentiation"/>
    <property type="evidence" value="ECO:0007669"/>
    <property type="project" value="TreeGrafter"/>
</dbReference>
<dbReference type="InterPro" id="IPR043158">
    <property type="entry name" value="Wnt_C"/>
</dbReference>
<organism evidence="11 12">
    <name type="scientific">Bugula neritina</name>
    <name type="common">Brown bryozoan</name>
    <name type="synonym">Sertularia neritina</name>
    <dbReference type="NCBI Taxonomy" id="10212"/>
    <lineage>
        <taxon>Eukaryota</taxon>
        <taxon>Metazoa</taxon>
        <taxon>Spiralia</taxon>
        <taxon>Lophotrochozoa</taxon>
        <taxon>Bryozoa</taxon>
        <taxon>Gymnolaemata</taxon>
        <taxon>Cheilostomatida</taxon>
        <taxon>Flustrina</taxon>
        <taxon>Buguloidea</taxon>
        <taxon>Bugulidae</taxon>
        <taxon>Bugula</taxon>
    </lineage>
</organism>
<dbReference type="Gene3D" id="3.30.2460.20">
    <property type="match status" value="1"/>
</dbReference>
<evidence type="ECO:0000256" key="2">
    <source>
        <dbReference type="ARBA" id="ARBA00005683"/>
    </source>
</evidence>
<evidence type="ECO:0000256" key="1">
    <source>
        <dbReference type="ARBA" id="ARBA00004498"/>
    </source>
</evidence>
<keyword evidence="3 10" id="KW-0217">Developmental protein</keyword>
<evidence type="ECO:0000256" key="7">
    <source>
        <dbReference type="ARBA" id="ARBA00023157"/>
    </source>
</evidence>
<dbReference type="EMBL" id="VXIV02001556">
    <property type="protein sequence ID" value="KAF6031873.1"/>
    <property type="molecule type" value="Genomic_DNA"/>
</dbReference>
<accession>A0A7J7K111</accession>
<dbReference type="PANTHER" id="PTHR12027">
    <property type="entry name" value="WNT RELATED"/>
    <property type="match status" value="1"/>
</dbReference>
<dbReference type="CDD" id="cd19338">
    <property type="entry name" value="Wnt_Wnt6"/>
    <property type="match status" value="1"/>
</dbReference>
<keyword evidence="9" id="KW-0449">Lipoprotein</keyword>
<evidence type="ECO:0000256" key="4">
    <source>
        <dbReference type="ARBA" id="ARBA00022525"/>
    </source>
</evidence>
<dbReference type="PANTHER" id="PTHR12027:SF72">
    <property type="entry name" value="PROTEIN WNT-6"/>
    <property type="match status" value="1"/>
</dbReference>
<dbReference type="InterPro" id="IPR018161">
    <property type="entry name" value="Wnt_CS"/>
</dbReference>